<evidence type="ECO:0000259" key="7">
    <source>
        <dbReference type="Pfam" id="PF07219"/>
    </source>
</evidence>
<comment type="caution">
    <text evidence="8">The sequence shown here is derived from an EMBL/GenBank/DDBJ whole genome shotgun (WGS) entry which is preliminary data.</text>
</comment>
<name>A0A2T7G5Y9_9RHOB</name>
<evidence type="ECO:0000313" key="9">
    <source>
        <dbReference type="Proteomes" id="UP000244446"/>
    </source>
</evidence>
<evidence type="ECO:0000256" key="1">
    <source>
        <dbReference type="ARBA" id="ARBA00004370"/>
    </source>
</evidence>
<dbReference type="EMBL" id="QCYH01000006">
    <property type="protein sequence ID" value="PVA09787.1"/>
    <property type="molecule type" value="Genomic_DNA"/>
</dbReference>
<evidence type="ECO:0000256" key="3">
    <source>
        <dbReference type="ARBA" id="ARBA00022989"/>
    </source>
</evidence>
<keyword evidence="4 6" id="KW-0472">Membrane</keyword>
<protein>
    <submittedName>
        <fullName evidence="8">Heme biosynthesis protein HemY</fullName>
    </submittedName>
</protein>
<keyword evidence="3 6" id="KW-1133">Transmembrane helix</keyword>
<dbReference type="RefSeq" id="WP_108692410.1">
    <property type="nucleotide sequence ID" value="NZ_QCYH01000006.1"/>
</dbReference>
<gene>
    <name evidence="8" type="ORF">DC366_11740</name>
</gene>
<dbReference type="OrthoDB" id="9798343at2"/>
<dbReference type="PIRSF" id="PIRSF031802">
    <property type="entry name" value="UCP031802"/>
    <property type="match status" value="1"/>
</dbReference>
<dbReference type="AlphaFoldDB" id="A0A2T7G5Y9"/>
<evidence type="ECO:0000313" key="8">
    <source>
        <dbReference type="EMBL" id="PVA09787.1"/>
    </source>
</evidence>
<dbReference type="Proteomes" id="UP000244446">
    <property type="component" value="Unassembled WGS sequence"/>
</dbReference>
<feature type="region of interest" description="Disordered" evidence="5">
    <location>
        <begin position="475"/>
        <end position="497"/>
    </location>
</feature>
<evidence type="ECO:0000256" key="4">
    <source>
        <dbReference type="ARBA" id="ARBA00023136"/>
    </source>
</evidence>
<comment type="subcellular location">
    <subcellularLocation>
        <location evidence="1">Membrane</location>
    </subcellularLocation>
</comment>
<dbReference type="SUPFAM" id="SSF48452">
    <property type="entry name" value="TPR-like"/>
    <property type="match status" value="1"/>
</dbReference>
<dbReference type="InterPro" id="IPR010817">
    <property type="entry name" value="HemY_N"/>
</dbReference>
<sequence length="497" mass="54076">MLWSIIKIVVFLALVVLVTFGASYLLELDGGVRIVMAGIELNLTPLKAVLALALIILVLWLLLKLAALLIAVLKFINGDETAISRYFDRNRQEKGYRALSEGMLALASGEGDVAMARAARAERYLKKPALTNLVTAQAAEMSGDRAKAEEVYKRLLKDDRTRFVGVRGILRQKLADGDTDTALKLAETAFGLKPAHPEIQDTLLKLQTGQEDWAGARSTLNAKLKFGNIPRDVHKRRDAVLALSAARDIAVEGKTVEAREAAIEANKLSPHLIPAAVMAARSYIAQGAPRYAARVIRKAWDQQPHPDLAAAFAAIAPDETPQQRLKRFGKLITARPDHRESRLVEAELNLAAEDFPAARRALGDLVEKDPDARVLTIMAAVERGEGAPDRVVKGWLARALTAPRGPQWICNNCQNIHGEWAPACDHCGAFDTLAWRTPPQSDVTSPTGVEMLPLIMGDLEDHSAKDVASVVDAEIVDTEPETPDDATDATDTSEAKN</sequence>
<evidence type="ECO:0000256" key="6">
    <source>
        <dbReference type="SAM" id="Phobius"/>
    </source>
</evidence>
<dbReference type="Pfam" id="PF07219">
    <property type="entry name" value="HemY_N"/>
    <property type="match status" value="1"/>
</dbReference>
<feature type="transmembrane region" description="Helical" evidence="6">
    <location>
        <begin position="49"/>
        <end position="76"/>
    </location>
</feature>
<feature type="domain" description="HemY N-terminal" evidence="7">
    <location>
        <begin position="30"/>
        <end position="143"/>
    </location>
</feature>
<dbReference type="GO" id="GO:0016020">
    <property type="term" value="C:membrane"/>
    <property type="evidence" value="ECO:0007669"/>
    <property type="project" value="UniProtKB-SubCell"/>
</dbReference>
<accession>A0A2T7G5Y9</accession>
<proteinExistence type="predicted"/>
<dbReference type="InterPro" id="IPR011990">
    <property type="entry name" value="TPR-like_helical_dom_sf"/>
</dbReference>
<evidence type="ECO:0000256" key="2">
    <source>
        <dbReference type="ARBA" id="ARBA00022692"/>
    </source>
</evidence>
<feature type="compositionally biased region" description="Acidic residues" evidence="5">
    <location>
        <begin position="475"/>
        <end position="488"/>
    </location>
</feature>
<reference evidence="8 9" key="1">
    <citation type="submission" date="2018-04" db="EMBL/GenBank/DDBJ databases">
        <title>Pelagivirga bohaiensis gen. nov., sp. nov., a bacterium isolated from the Bohai Sea.</title>
        <authorList>
            <person name="Ji X."/>
        </authorList>
    </citation>
    <scope>NUCLEOTIDE SEQUENCE [LARGE SCALE GENOMIC DNA]</scope>
    <source>
        <strain evidence="8 9">BH-SD19</strain>
    </source>
</reference>
<dbReference type="InterPro" id="IPR016982">
    <property type="entry name" value="Mms48"/>
</dbReference>
<organism evidence="8 9">
    <name type="scientific">Pelagivirga sediminicola</name>
    <dbReference type="NCBI Taxonomy" id="2170575"/>
    <lineage>
        <taxon>Bacteria</taxon>
        <taxon>Pseudomonadati</taxon>
        <taxon>Pseudomonadota</taxon>
        <taxon>Alphaproteobacteria</taxon>
        <taxon>Rhodobacterales</taxon>
        <taxon>Paracoccaceae</taxon>
        <taxon>Pelagivirga</taxon>
    </lineage>
</organism>
<keyword evidence="2 6" id="KW-0812">Transmembrane</keyword>
<keyword evidence="9" id="KW-1185">Reference proteome</keyword>
<evidence type="ECO:0000256" key="5">
    <source>
        <dbReference type="SAM" id="MobiDB-lite"/>
    </source>
</evidence>
<dbReference type="Gene3D" id="1.25.40.10">
    <property type="entry name" value="Tetratricopeptide repeat domain"/>
    <property type="match status" value="1"/>
</dbReference>